<dbReference type="Proteomes" id="UP001168552">
    <property type="component" value="Unassembled WGS sequence"/>
</dbReference>
<dbReference type="PANTHER" id="PTHR43210:SF5">
    <property type="entry name" value="DETHIOBIOTIN SYNTHETASE"/>
    <property type="match status" value="1"/>
</dbReference>
<feature type="active site" evidence="2">
    <location>
        <position position="32"/>
    </location>
</feature>
<comment type="catalytic activity">
    <reaction evidence="2">
        <text>(7R,8S)-7,8-diammoniononanoate + CO2 + ATP = (4R,5S)-dethiobiotin + ADP + phosphate + 3 H(+)</text>
        <dbReference type="Rhea" id="RHEA:15805"/>
        <dbReference type="ChEBI" id="CHEBI:15378"/>
        <dbReference type="ChEBI" id="CHEBI:16526"/>
        <dbReference type="ChEBI" id="CHEBI:30616"/>
        <dbReference type="ChEBI" id="CHEBI:43474"/>
        <dbReference type="ChEBI" id="CHEBI:149469"/>
        <dbReference type="ChEBI" id="CHEBI:149473"/>
        <dbReference type="ChEBI" id="CHEBI:456216"/>
        <dbReference type="EC" id="6.3.3.3"/>
    </reaction>
</comment>
<organism evidence="3 4">
    <name type="scientific">Shiella aurantiaca</name>
    <dbReference type="NCBI Taxonomy" id="3058365"/>
    <lineage>
        <taxon>Bacteria</taxon>
        <taxon>Pseudomonadati</taxon>
        <taxon>Bacteroidota</taxon>
        <taxon>Cytophagia</taxon>
        <taxon>Cytophagales</taxon>
        <taxon>Shiellaceae</taxon>
        <taxon>Shiella</taxon>
    </lineage>
</organism>
<feature type="binding site" evidence="2">
    <location>
        <position position="41"/>
    </location>
    <ligand>
        <name>Mg(2+)</name>
        <dbReference type="ChEBI" id="CHEBI:18420"/>
    </ligand>
</feature>
<name>A0ABT8F590_9BACT</name>
<feature type="binding site" evidence="2">
    <location>
        <position position="16"/>
    </location>
    <ligand>
        <name>Mg(2+)</name>
        <dbReference type="ChEBI" id="CHEBI:18420"/>
    </ligand>
</feature>
<dbReference type="GO" id="GO:0004141">
    <property type="term" value="F:dethiobiotin synthase activity"/>
    <property type="evidence" value="ECO:0007669"/>
    <property type="project" value="UniProtKB-EC"/>
</dbReference>
<keyword evidence="2" id="KW-0067">ATP-binding</keyword>
<gene>
    <name evidence="2 3" type="primary">bioD</name>
    <name evidence="3" type="ORF">QWY31_07970</name>
</gene>
<sequence length="207" mass="23082">MHDLFVSAIGTDSGKTLVSSILLTAFEGEYWKPIQAGKPTDTDSVRNLVGEEKHVFHPERYVLQKPASPHDAAAEEGIEIRLEDFSLPAHTRPLIVEGAGGLMVPINESQVILDLIHHLGLPVVLVANLYLGSINHTLLSADALKRKGVPVKGIIFNGEPNEASQRFIQNYTQWPVLLHVRREESVTADSINKYAHQFLKTYHEYYP</sequence>
<feature type="binding site" evidence="2">
    <location>
        <begin position="12"/>
        <end position="17"/>
    </location>
    <ligand>
        <name>ATP</name>
        <dbReference type="ChEBI" id="CHEBI:30616"/>
    </ligand>
</feature>
<dbReference type="InterPro" id="IPR004472">
    <property type="entry name" value="DTB_synth_BioD"/>
</dbReference>
<keyword evidence="2" id="KW-0547">Nucleotide-binding</keyword>
<feature type="binding site" evidence="2">
    <location>
        <position position="97"/>
    </location>
    <ligand>
        <name>Mg(2+)</name>
        <dbReference type="ChEBI" id="CHEBI:18420"/>
    </ligand>
</feature>
<comment type="cofactor">
    <cofactor evidence="2">
        <name>Mg(2+)</name>
        <dbReference type="ChEBI" id="CHEBI:18420"/>
    </cofactor>
</comment>
<reference evidence="3" key="1">
    <citation type="submission" date="2023-06" db="EMBL/GenBank/DDBJ databases">
        <title>Cytophagales bacterium Strain LB-30, isolated from soil.</title>
        <authorList>
            <person name="Liu B."/>
        </authorList>
    </citation>
    <scope>NUCLEOTIDE SEQUENCE</scope>
    <source>
        <strain evidence="3">LB-30</strain>
    </source>
</reference>
<dbReference type="SUPFAM" id="SSF52540">
    <property type="entry name" value="P-loop containing nucleoside triphosphate hydrolases"/>
    <property type="match status" value="1"/>
</dbReference>
<keyword evidence="2" id="KW-0479">Metal-binding</keyword>
<proteinExistence type="inferred from homology"/>
<keyword evidence="2" id="KW-0963">Cytoplasm</keyword>
<feature type="binding site" evidence="2">
    <location>
        <begin position="97"/>
        <end position="100"/>
    </location>
    <ligand>
        <name>ATP</name>
        <dbReference type="ChEBI" id="CHEBI:30616"/>
    </ligand>
</feature>
<dbReference type="PIRSF" id="PIRSF006755">
    <property type="entry name" value="DTB_synth"/>
    <property type="match status" value="1"/>
</dbReference>
<protein>
    <recommendedName>
        <fullName evidence="2">ATP-dependent dethiobiotin synthetase BioD</fullName>
        <ecNumber evidence="2">6.3.3.3</ecNumber>
    </recommendedName>
    <alternativeName>
        <fullName evidence="2">DTB synthetase</fullName>
        <shortName evidence="2">DTBS</shortName>
    </alternativeName>
    <alternativeName>
        <fullName evidence="2">Dethiobiotin synthase</fullName>
    </alternativeName>
</protein>
<comment type="function">
    <text evidence="2">Catalyzes a mechanistically unusual reaction, the ATP-dependent insertion of CO2 between the N7 and N8 nitrogen atoms of 7,8-diaminopelargonic acid (DAPA, also called 7,8-diammoniononanoate) to form a ureido ring.</text>
</comment>
<keyword evidence="2 3" id="KW-0436">Ligase</keyword>
<comment type="similarity">
    <text evidence="2">Belongs to the dethiobiotin synthetase family.</text>
</comment>
<dbReference type="HAMAP" id="MF_00336">
    <property type="entry name" value="BioD"/>
    <property type="match status" value="1"/>
</dbReference>
<comment type="subcellular location">
    <subcellularLocation>
        <location evidence="2">Cytoplasm</location>
    </subcellularLocation>
</comment>
<dbReference type="Pfam" id="PF13500">
    <property type="entry name" value="AAA_26"/>
    <property type="match status" value="1"/>
</dbReference>
<accession>A0ABT8F590</accession>
<feature type="binding site" evidence="2">
    <location>
        <position position="41"/>
    </location>
    <ligand>
        <name>ATP</name>
        <dbReference type="ChEBI" id="CHEBI:30616"/>
    </ligand>
</feature>
<dbReference type="EC" id="6.3.3.3" evidence="2"/>
<keyword evidence="1 2" id="KW-0093">Biotin biosynthesis</keyword>
<evidence type="ECO:0000313" key="4">
    <source>
        <dbReference type="Proteomes" id="UP001168552"/>
    </source>
</evidence>
<comment type="caution">
    <text evidence="3">The sequence shown here is derived from an EMBL/GenBank/DDBJ whole genome shotgun (WGS) entry which is preliminary data.</text>
</comment>
<evidence type="ECO:0000256" key="1">
    <source>
        <dbReference type="ARBA" id="ARBA00022756"/>
    </source>
</evidence>
<dbReference type="RefSeq" id="WP_320003959.1">
    <property type="nucleotide sequence ID" value="NZ_JAUHJS010000003.1"/>
</dbReference>
<evidence type="ECO:0000256" key="2">
    <source>
        <dbReference type="HAMAP-Rule" id="MF_00336"/>
    </source>
</evidence>
<keyword evidence="4" id="KW-1185">Reference proteome</keyword>
<comment type="subunit">
    <text evidence="2">Homodimer.</text>
</comment>
<dbReference type="InterPro" id="IPR027417">
    <property type="entry name" value="P-loop_NTPase"/>
</dbReference>
<dbReference type="Gene3D" id="3.40.50.300">
    <property type="entry name" value="P-loop containing nucleotide triphosphate hydrolases"/>
    <property type="match status" value="1"/>
</dbReference>
<comment type="caution">
    <text evidence="2">Lacks conserved residue(s) required for the propagation of feature annotation.</text>
</comment>
<evidence type="ECO:0000313" key="3">
    <source>
        <dbReference type="EMBL" id="MDN4165434.1"/>
    </source>
</evidence>
<dbReference type="EMBL" id="JAUHJS010000003">
    <property type="protein sequence ID" value="MDN4165434.1"/>
    <property type="molecule type" value="Genomic_DNA"/>
</dbReference>
<comment type="pathway">
    <text evidence="2">Cofactor biosynthesis; biotin biosynthesis; biotin from 7,8-diaminononanoate: step 1/2.</text>
</comment>
<keyword evidence="2" id="KW-0460">Magnesium</keyword>
<dbReference type="PANTHER" id="PTHR43210">
    <property type="entry name" value="DETHIOBIOTIN SYNTHETASE"/>
    <property type="match status" value="1"/>
</dbReference>
<dbReference type="CDD" id="cd03109">
    <property type="entry name" value="DTBS"/>
    <property type="match status" value="1"/>
</dbReference>
<dbReference type="NCBIfam" id="TIGR00347">
    <property type="entry name" value="bioD"/>
    <property type="match status" value="1"/>
</dbReference>